<reference evidence="17" key="1">
    <citation type="journal article" date="2023" name="Nat. Microbiol.">
        <title>Babesia duncani multi-omics identifies virulence factors and drug targets.</title>
        <authorList>
            <person name="Singh P."/>
            <person name="Lonardi S."/>
            <person name="Liang Q."/>
            <person name="Vydyam P."/>
            <person name="Khabirova E."/>
            <person name="Fang T."/>
            <person name="Gihaz S."/>
            <person name="Thekkiniath J."/>
            <person name="Munshi M."/>
            <person name="Abel S."/>
            <person name="Ciampossin L."/>
            <person name="Batugedara G."/>
            <person name="Gupta M."/>
            <person name="Lu X.M."/>
            <person name="Lenz T."/>
            <person name="Chakravarty S."/>
            <person name="Cornillot E."/>
            <person name="Hu Y."/>
            <person name="Ma W."/>
            <person name="Gonzalez L.M."/>
            <person name="Sanchez S."/>
            <person name="Estrada K."/>
            <person name="Sanchez-Flores A."/>
            <person name="Montero E."/>
            <person name="Harb O.S."/>
            <person name="Le Roch K.G."/>
            <person name="Mamoun C.B."/>
        </authorList>
    </citation>
    <scope>NUCLEOTIDE SEQUENCE</scope>
    <source>
        <strain evidence="17">WA1</strain>
    </source>
</reference>
<evidence type="ECO:0000256" key="15">
    <source>
        <dbReference type="ARBA" id="ARBA00048823"/>
    </source>
</evidence>
<evidence type="ECO:0000256" key="3">
    <source>
        <dbReference type="ARBA" id="ARBA00010728"/>
    </source>
</evidence>
<evidence type="ECO:0000256" key="10">
    <source>
        <dbReference type="ARBA" id="ARBA00023146"/>
    </source>
</evidence>
<dbReference type="PANTHER" id="PTHR43697:SF1">
    <property type="entry name" value="SERINE--TRNA LIGASE"/>
    <property type="match status" value="1"/>
</dbReference>
<dbReference type="GO" id="GO:0004828">
    <property type="term" value="F:serine-tRNA ligase activity"/>
    <property type="evidence" value="ECO:0007669"/>
    <property type="project" value="UniProtKB-EC"/>
</dbReference>
<evidence type="ECO:0000256" key="2">
    <source>
        <dbReference type="ARBA" id="ARBA00005045"/>
    </source>
</evidence>
<keyword evidence="9" id="KW-0648">Protein biosynthesis</keyword>
<dbReference type="Proteomes" id="UP001214638">
    <property type="component" value="Unassembled WGS sequence"/>
</dbReference>
<dbReference type="Gene3D" id="3.30.930.10">
    <property type="entry name" value="Bira Bifunctional Protein, Domain 2"/>
    <property type="match status" value="1"/>
</dbReference>
<dbReference type="InterPro" id="IPR006195">
    <property type="entry name" value="aa-tRNA-synth_II"/>
</dbReference>
<comment type="catalytic activity">
    <reaction evidence="15">
        <text>tRNA(Ser) + L-serine + ATP = L-seryl-tRNA(Ser) + AMP + diphosphate + H(+)</text>
        <dbReference type="Rhea" id="RHEA:12292"/>
        <dbReference type="Rhea" id="RHEA-COMP:9669"/>
        <dbReference type="Rhea" id="RHEA-COMP:9703"/>
        <dbReference type="ChEBI" id="CHEBI:15378"/>
        <dbReference type="ChEBI" id="CHEBI:30616"/>
        <dbReference type="ChEBI" id="CHEBI:33019"/>
        <dbReference type="ChEBI" id="CHEBI:33384"/>
        <dbReference type="ChEBI" id="CHEBI:78442"/>
        <dbReference type="ChEBI" id="CHEBI:78533"/>
        <dbReference type="ChEBI" id="CHEBI:456215"/>
        <dbReference type="EC" id="6.1.1.11"/>
    </reaction>
</comment>
<name>A0AAD9PM08_9APIC</name>
<dbReference type="PANTHER" id="PTHR43697">
    <property type="entry name" value="SERYL-TRNA SYNTHETASE"/>
    <property type="match status" value="1"/>
</dbReference>
<dbReference type="AlphaFoldDB" id="A0AAD9PM08"/>
<keyword evidence="6 17" id="KW-0436">Ligase</keyword>
<dbReference type="PROSITE" id="PS50862">
    <property type="entry name" value="AA_TRNA_LIGASE_II"/>
    <property type="match status" value="1"/>
</dbReference>
<evidence type="ECO:0000256" key="4">
    <source>
        <dbReference type="ARBA" id="ARBA00012840"/>
    </source>
</evidence>
<gene>
    <name evidence="17" type="ORF">BdWA1_000144</name>
</gene>
<dbReference type="GO" id="GO:0006434">
    <property type="term" value="P:seryl-tRNA aminoacylation"/>
    <property type="evidence" value="ECO:0007669"/>
    <property type="project" value="InterPro"/>
</dbReference>
<keyword evidence="8" id="KW-0067">ATP-binding</keyword>
<dbReference type="EMBL" id="JALLKP010000001">
    <property type="protein sequence ID" value="KAK2197145.1"/>
    <property type="molecule type" value="Genomic_DNA"/>
</dbReference>
<comment type="pathway">
    <text evidence="2">Aminoacyl-tRNA biosynthesis; selenocysteinyl-tRNA(Sec) biosynthesis; L-seryl-tRNA(Sec) from L-serine and tRNA(Sec): step 1/1.</text>
</comment>
<dbReference type="KEGG" id="bdw:94334442"/>
<keyword evidence="7" id="KW-0547">Nucleotide-binding</keyword>
<dbReference type="InterPro" id="IPR045864">
    <property type="entry name" value="aa-tRNA-synth_II/BPL/LPL"/>
</dbReference>
<evidence type="ECO:0000256" key="8">
    <source>
        <dbReference type="ARBA" id="ARBA00022840"/>
    </source>
</evidence>
<sequence length="532" mass="61292">MACTGCSCVKNFIFNRQIYKKYTGKECFICPATHSSRRISACYTIDLDKSFKHLNRNISAPYFNSEYYSKLNKYFTPDQLKVDIESFNTLKNYFVYQKEDSAEFAPRNFDLESIVVVPELFHANFQRRNENHWDKLLEIRNLYINKLELLGKLKELSDYRTKLSDEYYSLPKEKADKIRDECLKAKNDHRIIEDKIKGVSVSLKELWYDLPNLLSDYVQEEAQIWGTHEINNSKAEYIPHYDILNRCVGNFITKAVEISGAGFPALYGEIAKLERALGNFMLDTHSKLFGYTEISVPLVIGADTLKNTGHLPRFEEDLFKLDQRHLSNKETSYLIPTAEVCLLGLYKNCRVNLDALPLWLCAKSSCFRSEIQNYGRDVRGILRQHQFEKVELICLCLAQNSNYYHDLMIGHIEHILKLLELPFRKVLLSASDTGSASSKTIDFEVFMPSLNKYVEVSSCSNTKDYQSTKLNLKDIHQKRIHCINGSGLAIGRTLSAILENHQIQTKDGQLIVRIPEALQPYFGKSEIVSPSI</sequence>
<evidence type="ECO:0000256" key="1">
    <source>
        <dbReference type="ARBA" id="ARBA00004496"/>
    </source>
</evidence>
<evidence type="ECO:0000259" key="16">
    <source>
        <dbReference type="PROSITE" id="PS50862"/>
    </source>
</evidence>
<feature type="domain" description="Aminoacyl-transfer RNA synthetases class-II family profile" evidence="16">
    <location>
        <begin position="272"/>
        <end position="515"/>
    </location>
</feature>
<dbReference type="PRINTS" id="PR00981">
    <property type="entry name" value="TRNASYNTHSER"/>
</dbReference>
<dbReference type="InterPro" id="IPR002317">
    <property type="entry name" value="Ser-tRNA-ligase_type_1"/>
</dbReference>
<protein>
    <recommendedName>
        <fullName evidence="13">Serine--tRNA ligase</fullName>
        <ecNumber evidence="4">6.1.1.11</ecNumber>
    </recommendedName>
    <alternativeName>
        <fullName evidence="11">Seryl-tRNA synthetase</fullName>
    </alternativeName>
    <alternativeName>
        <fullName evidence="12">Seryl-tRNA(Ser/Sec) synthetase</fullName>
    </alternativeName>
</protein>
<organism evidence="17 18">
    <name type="scientific">Babesia duncani</name>
    <dbReference type="NCBI Taxonomy" id="323732"/>
    <lineage>
        <taxon>Eukaryota</taxon>
        <taxon>Sar</taxon>
        <taxon>Alveolata</taxon>
        <taxon>Apicomplexa</taxon>
        <taxon>Aconoidasida</taxon>
        <taxon>Piroplasmida</taxon>
        <taxon>Babesiidae</taxon>
        <taxon>Babesia</taxon>
    </lineage>
</organism>
<keyword evidence="18" id="KW-1185">Reference proteome</keyword>
<comment type="catalytic activity">
    <reaction evidence="14">
        <text>tRNA(Sec) + L-serine + ATP = L-seryl-tRNA(Sec) + AMP + diphosphate + H(+)</text>
        <dbReference type="Rhea" id="RHEA:42580"/>
        <dbReference type="Rhea" id="RHEA-COMP:9742"/>
        <dbReference type="Rhea" id="RHEA-COMP:10128"/>
        <dbReference type="ChEBI" id="CHEBI:15378"/>
        <dbReference type="ChEBI" id="CHEBI:30616"/>
        <dbReference type="ChEBI" id="CHEBI:33019"/>
        <dbReference type="ChEBI" id="CHEBI:33384"/>
        <dbReference type="ChEBI" id="CHEBI:78442"/>
        <dbReference type="ChEBI" id="CHEBI:78533"/>
        <dbReference type="ChEBI" id="CHEBI:456215"/>
        <dbReference type="EC" id="6.1.1.11"/>
    </reaction>
</comment>
<dbReference type="SUPFAM" id="SSF55681">
    <property type="entry name" value="Class II aaRS and biotin synthetases"/>
    <property type="match status" value="1"/>
</dbReference>
<accession>A0AAD9PM08</accession>
<evidence type="ECO:0000256" key="9">
    <source>
        <dbReference type="ARBA" id="ARBA00022917"/>
    </source>
</evidence>
<dbReference type="Pfam" id="PF00587">
    <property type="entry name" value="tRNA-synt_2b"/>
    <property type="match status" value="1"/>
</dbReference>
<dbReference type="RefSeq" id="XP_067803987.1">
    <property type="nucleotide sequence ID" value="XM_067945196.1"/>
</dbReference>
<evidence type="ECO:0000256" key="13">
    <source>
        <dbReference type="ARBA" id="ARBA00039158"/>
    </source>
</evidence>
<evidence type="ECO:0000256" key="14">
    <source>
        <dbReference type="ARBA" id="ARBA00047929"/>
    </source>
</evidence>
<evidence type="ECO:0000313" key="18">
    <source>
        <dbReference type="Proteomes" id="UP001214638"/>
    </source>
</evidence>
<evidence type="ECO:0000256" key="7">
    <source>
        <dbReference type="ARBA" id="ARBA00022741"/>
    </source>
</evidence>
<dbReference type="NCBIfam" id="TIGR00414">
    <property type="entry name" value="serS"/>
    <property type="match status" value="1"/>
</dbReference>
<evidence type="ECO:0000256" key="6">
    <source>
        <dbReference type="ARBA" id="ARBA00022598"/>
    </source>
</evidence>
<evidence type="ECO:0000256" key="12">
    <source>
        <dbReference type="ARBA" id="ARBA00033352"/>
    </source>
</evidence>
<dbReference type="InterPro" id="IPR002314">
    <property type="entry name" value="aa-tRNA-synt_IIb"/>
</dbReference>
<dbReference type="GO" id="GO:0005737">
    <property type="term" value="C:cytoplasm"/>
    <property type="evidence" value="ECO:0007669"/>
    <property type="project" value="UniProtKB-SubCell"/>
</dbReference>
<evidence type="ECO:0000256" key="5">
    <source>
        <dbReference type="ARBA" id="ARBA00022490"/>
    </source>
</evidence>
<dbReference type="GO" id="GO:0005524">
    <property type="term" value="F:ATP binding"/>
    <property type="evidence" value="ECO:0007669"/>
    <property type="project" value="UniProtKB-KW"/>
</dbReference>
<dbReference type="EC" id="6.1.1.11" evidence="4"/>
<proteinExistence type="inferred from homology"/>
<comment type="subcellular location">
    <subcellularLocation>
        <location evidence="1">Cytoplasm</location>
    </subcellularLocation>
</comment>
<dbReference type="SUPFAM" id="SSF46589">
    <property type="entry name" value="tRNA-binding arm"/>
    <property type="match status" value="1"/>
</dbReference>
<dbReference type="InterPro" id="IPR010978">
    <property type="entry name" value="tRNA-bd_arm"/>
</dbReference>
<keyword evidence="5" id="KW-0963">Cytoplasm</keyword>
<keyword evidence="10" id="KW-0030">Aminoacyl-tRNA synthetase</keyword>
<comment type="similarity">
    <text evidence="3">Belongs to the class-II aminoacyl-tRNA synthetase family. Type-1 seryl-tRNA synthetase subfamily.</text>
</comment>
<dbReference type="GeneID" id="94334442"/>
<comment type="caution">
    <text evidence="17">The sequence shown here is derived from an EMBL/GenBank/DDBJ whole genome shotgun (WGS) entry which is preliminary data.</text>
</comment>
<evidence type="ECO:0000256" key="11">
    <source>
        <dbReference type="ARBA" id="ARBA00031113"/>
    </source>
</evidence>
<evidence type="ECO:0000313" key="17">
    <source>
        <dbReference type="EMBL" id="KAK2197145.1"/>
    </source>
</evidence>